<reference evidence="2 3" key="1">
    <citation type="submission" date="2019-01" db="EMBL/GenBank/DDBJ databases">
        <title>Complete genome sequence of Cohnella hallensis HS21 isolated from Korean fir (Abies koreana) rhizospheric soil.</title>
        <authorList>
            <person name="Jiang L."/>
            <person name="Kang S.W."/>
            <person name="Kim S."/>
            <person name="Jung J."/>
            <person name="Kim C.Y."/>
            <person name="Kim D.H."/>
            <person name="Kim S.W."/>
            <person name="Lee J."/>
        </authorList>
    </citation>
    <scope>NUCLEOTIDE SEQUENCE [LARGE SCALE GENOMIC DNA]</scope>
    <source>
        <strain evidence="2 3">HS21</strain>
    </source>
</reference>
<gene>
    <name evidence="2" type="ORF">KCTCHS21_36290</name>
</gene>
<evidence type="ECO:0000313" key="2">
    <source>
        <dbReference type="EMBL" id="BBI34230.1"/>
    </source>
</evidence>
<dbReference type="InterPro" id="IPR000719">
    <property type="entry name" value="Prot_kinase_dom"/>
</dbReference>
<keyword evidence="2" id="KW-0418">Kinase</keyword>
<evidence type="ECO:0000313" key="3">
    <source>
        <dbReference type="Proteomes" id="UP000289856"/>
    </source>
</evidence>
<accession>A0A3T1D822</accession>
<dbReference type="RefSeq" id="WP_130611221.1">
    <property type="nucleotide sequence ID" value="NZ_AP019400.1"/>
</dbReference>
<sequence>MANSVTITLNDISFQLHKDKDFEWLKELGNVFCVFDQQDSGNISFGVQNGETKRFIKYAGAHPLAYLGDPKDAVTRLKQAIPLYQHLSHQHLINLINHFEVEDGYALVFEWFDGECLHPHWSFPPPAKYNDPNSPYFRYKQLPTELRLLSIDSIFSFHVEVEASGYVAVDFYDGSILYDFNTNATKVCDIDVYQKKPFINTMGRLWGSSRFMSPEEFELGASIDSVTNVFNMGAIAFALIGGELDRSSTKWDAGKALYEVALKAVEPNRNDRYQSVKEFYSAWKSACEILGEASGDN</sequence>
<protein>
    <submittedName>
        <fullName evidence="2">Serine/threonine protein kinase</fullName>
    </submittedName>
</protein>
<dbReference type="Gene3D" id="1.10.510.10">
    <property type="entry name" value="Transferase(Phosphotransferase) domain 1"/>
    <property type="match status" value="1"/>
</dbReference>
<evidence type="ECO:0000259" key="1">
    <source>
        <dbReference type="PROSITE" id="PS50011"/>
    </source>
</evidence>
<dbReference type="AlphaFoldDB" id="A0A3T1D822"/>
<keyword evidence="2" id="KW-0723">Serine/threonine-protein kinase</keyword>
<dbReference type="Proteomes" id="UP000289856">
    <property type="component" value="Chromosome"/>
</dbReference>
<organism evidence="2 3">
    <name type="scientific">Cohnella abietis</name>
    <dbReference type="NCBI Taxonomy" id="2507935"/>
    <lineage>
        <taxon>Bacteria</taxon>
        <taxon>Bacillati</taxon>
        <taxon>Bacillota</taxon>
        <taxon>Bacilli</taxon>
        <taxon>Bacillales</taxon>
        <taxon>Paenibacillaceae</taxon>
        <taxon>Cohnella</taxon>
    </lineage>
</organism>
<dbReference type="InterPro" id="IPR011009">
    <property type="entry name" value="Kinase-like_dom_sf"/>
</dbReference>
<keyword evidence="2" id="KW-0808">Transferase</keyword>
<dbReference type="GO" id="GO:0004674">
    <property type="term" value="F:protein serine/threonine kinase activity"/>
    <property type="evidence" value="ECO:0007669"/>
    <property type="project" value="UniProtKB-KW"/>
</dbReference>
<dbReference type="GO" id="GO:0005524">
    <property type="term" value="F:ATP binding"/>
    <property type="evidence" value="ECO:0007669"/>
    <property type="project" value="InterPro"/>
</dbReference>
<dbReference type="OrthoDB" id="334783at2"/>
<name>A0A3T1D822_9BACL</name>
<keyword evidence="3" id="KW-1185">Reference proteome</keyword>
<dbReference type="EMBL" id="AP019400">
    <property type="protein sequence ID" value="BBI34230.1"/>
    <property type="molecule type" value="Genomic_DNA"/>
</dbReference>
<dbReference type="KEGG" id="cohn:KCTCHS21_36290"/>
<feature type="domain" description="Protein kinase" evidence="1">
    <location>
        <begin position="1"/>
        <end position="297"/>
    </location>
</feature>
<proteinExistence type="predicted"/>
<dbReference type="PROSITE" id="PS50011">
    <property type="entry name" value="PROTEIN_KINASE_DOM"/>
    <property type="match status" value="1"/>
</dbReference>
<dbReference type="SUPFAM" id="SSF56112">
    <property type="entry name" value="Protein kinase-like (PK-like)"/>
    <property type="match status" value="1"/>
</dbReference>